<keyword evidence="4 5" id="KW-0472">Membrane</keyword>
<keyword evidence="10" id="KW-1185">Reference proteome</keyword>
<protein>
    <recommendedName>
        <fullName evidence="11">Glycosyltransferase family 1 protein</fullName>
    </recommendedName>
</protein>
<dbReference type="Gene3D" id="3.40.50.2000">
    <property type="entry name" value="Glycogen Phosphorylase B"/>
    <property type="match status" value="2"/>
</dbReference>
<sequence length="814" mass="88158">MADFNLEPLIMQQSVPARHWRDTVLGLAAILFGLSAPLFFFGRTALGIGLGLSLIAALASADHGEAWRKMRADIATPIGLLVCAALAAFFVSAACSIMPGKSLETWTGRFAMMAGIWYLMRLIEPKARLAWDACIYGAVAVVGYCMFSILVYPELLSLKALREPDFAFDITRRLKPLGSFLIFGAMMLVIDAIDHKGLRRYVSVLAAICILPILEVSHGRANVAAMMAAACAVGFCAVLLIKSRVLKIGVLVGVAGICVIALTWLSGVTSNSSSLMGFDTYLPTWLVDIHRQMIWKFAFSHVFDHPLIGYGINASPWVPGADEMAGTSSQSVLPGHPHSWFMEIWLEVGLVGLAVVVPLVLLIAKTAITDVYCNGLRAAALPLMMLAAYWFAGLFNYSFWTSWWFGVFLLSLSLALLRREALLATRNPKSRRKTMIVCAEDWSFVSHRIGLGRAALVRGDEVVVACNTGAATEALRAEGFRVVNIPIARGGLSPLKSLKTVKALACLIRRENPDVIVNVAIQCVVLSVCAGMLVGARRSVNMVTGLGFLFVSGGAKAKVVRAIVSMILRVYARFGSVHIIVQNQDDLALMKGLGFKENRISLVRGSGVDISAYTPSDKVPGHPKTAIFVARMLWSKGLAELIEAARMLKSRGRDYRILLVGDVDPANPDSANEADLVSWQKDGLVEWLGKRSDVASLLRDADLAVLPSWREGLPKALLETAACGLAMVATDVPGCREIVRDQENGILVPLRDANALANAIETLMEDDAKRAEFGKAARKLVENELCDGVIIAKTLAVVTGEPMPPRVQKLPFFA</sequence>
<dbReference type="Proteomes" id="UP000233365">
    <property type="component" value="Unassembled WGS sequence"/>
</dbReference>
<dbReference type="Pfam" id="PF04932">
    <property type="entry name" value="Wzy_C"/>
    <property type="match status" value="1"/>
</dbReference>
<dbReference type="CDD" id="cd03808">
    <property type="entry name" value="GT4_CapM-like"/>
    <property type="match status" value="1"/>
</dbReference>
<evidence type="ECO:0000256" key="3">
    <source>
        <dbReference type="ARBA" id="ARBA00022989"/>
    </source>
</evidence>
<dbReference type="InterPro" id="IPR001296">
    <property type="entry name" value="Glyco_trans_1"/>
</dbReference>
<feature type="transmembrane region" description="Helical" evidence="5">
    <location>
        <begin position="515"/>
        <end position="536"/>
    </location>
</feature>
<evidence type="ECO:0000313" key="9">
    <source>
        <dbReference type="EMBL" id="PKR48559.1"/>
    </source>
</evidence>
<evidence type="ECO:0000256" key="5">
    <source>
        <dbReference type="SAM" id="Phobius"/>
    </source>
</evidence>
<dbReference type="PANTHER" id="PTHR12526">
    <property type="entry name" value="GLYCOSYLTRANSFERASE"/>
    <property type="match status" value="1"/>
</dbReference>
<keyword evidence="3 5" id="KW-1133">Transmembrane helix</keyword>
<dbReference type="InterPro" id="IPR028098">
    <property type="entry name" value="Glyco_trans_4-like_N"/>
</dbReference>
<evidence type="ECO:0008006" key="11">
    <source>
        <dbReference type="Google" id="ProtNLM"/>
    </source>
</evidence>
<feature type="transmembrane region" description="Helical" evidence="5">
    <location>
        <begin position="173"/>
        <end position="193"/>
    </location>
</feature>
<dbReference type="PANTHER" id="PTHR12526:SF638">
    <property type="entry name" value="SPORE COAT PROTEIN SA"/>
    <property type="match status" value="1"/>
</dbReference>
<feature type="domain" description="O-antigen ligase-related" evidence="7">
    <location>
        <begin position="224"/>
        <end position="356"/>
    </location>
</feature>
<evidence type="ECO:0000313" key="10">
    <source>
        <dbReference type="Proteomes" id="UP000233365"/>
    </source>
</evidence>
<feature type="domain" description="Glycosyl transferase family 1" evidence="6">
    <location>
        <begin position="619"/>
        <end position="779"/>
    </location>
</feature>
<comment type="caution">
    <text evidence="9">The sequence shown here is derived from an EMBL/GenBank/DDBJ whole genome shotgun (WGS) entry which is preliminary data.</text>
</comment>
<keyword evidence="2 5" id="KW-0812">Transmembrane</keyword>
<proteinExistence type="predicted"/>
<dbReference type="InterPro" id="IPR007016">
    <property type="entry name" value="O-antigen_ligase-rel_domated"/>
</dbReference>
<dbReference type="Pfam" id="PF00534">
    <property type="entry name" value="Glycos_transf_1"/>
    <property type="match status" value="1"/>
</dbReference>
<dbReference type="SUPFAM" id="SSF53756">
    <property type="entry name" value="UDP-Glycosyltransferase/glycogen phosphorylase"/>
    <property type="match status" value="1"/>
</dbReference>
<feature type="transmembrane region" description="Helical" evidence="5">
    <location>
        <begin position="397"/>
        <end position="417"/>
    </location>
</feature>
<evidence type="ECO:0000256" key="4">
    <source>
        <dbReference type="ARBA" id="ARBA00023136"/>
    </source>
</evidence>
<feature type="transmembrane region" description="Helical" evidence="5">
    <location>
        <begin position="74"/>
        <end position="100"/>
    </location>
</feature>
<organism evidence="9 10">
    <name type="scientific">Thalassospira povalilytica</name>
    <dbReference type="NCBI Taxonomy" id="732237"/>
    <lineage>
        <taxon>Bacteria</taxon>
        <taxon>Pseudomonadati</taxon>
        <taxon>Pseudomonadota</taxon>
        <taxon>Alphaproteobacteria</taxon>
        <taxon>Rhodospirillales</taxon>
        <taxon>Thalassospiraceae</taxon>
        <taxon>Thalassospira</taxon>
    </lineage>
</organism>
<feature type="transmembrane region" description="Helical" evidence="5">
    <location>
        <begin position="135"/>
        <end position="153"/>
    </location>
</feature>
<name>A0ABX4R6A5_9PROT</name>
<dbReference type="EMBL" id="PGTS01000005">
    <property type="protein sequence ID" value="PKR48559.1"/>
    <property type="molecule type" value="Genomic_DNA"/>
</dbReference>
<feature type="transmembrane region" description="Helical" evidence="5">
    <location>
        <begin position="200"/>
        <end position="217"/>
    </location>
</feature>
<feature type="transmembrane region" description="Helical" evidence="5">
    <location>
        <begin position="248"/>
        <end position="267"/>
    </location>
</feature>
<feature type="transmembrane region" description="Helical" evidence="5">
    <location>
        <begin position="223"/>
        <end position="241"/>
    </location>
</feature>
<evidence type="ECO:0000259" key="8">
    <source>
        <dbReference type="Pfam" id="PF13477"/>
    </source>
</evidence>
<gene>
    <name evidence="9" type="ORF">CU041_13745</name>
</gene>
<feature type="transmembrane region" description="Helical" evidence="5">
    <location>
        <begin position="20"/>
        <end position="39"/>
    </location>
</feature>
<reference evidence="9 10" key="1">
    <citation type="submission" date="2017-11" db="EMBL/GenBank/DDBJ databases">
        <title>Biodiversity and function of Thalassospira species in the particle-attached aromatic-hydrocarbon-degrading consortia from the surface seawater of the China South Sea.</title>
        <authorList>
            <person name="Dong C."/>
            <person name="Liu R."/>
            <person name="Shao Z."/>
        </authorList>
    </citation>
    <scope>NUCLEOTIDE SEQUENCE [LARGE SCALE GENOMIC DNA]</scope>
    <source>
        <strain evidence="9 10">139Z-12</strain>
    </source>
</reference>
<comment type="subcellular location">
    <subcellularLocation>
        <location evidence="1">Membrane</location>
        <topology evidence="1">Multi-pass membrane protein</topology>
    </subcellularLocation>
</comment>
<feature type="transmembrane region" description="Helical" evidence="5">
    <location>
        <begin position="106"/>
        <end position="123"/>
    </location>
</feature>
<feature type="transmembrane region" description="Helical" evidence="5">
    <location>
        <begin position="344"/>
        <end position="364"/>
    </location>
</feature>
<evidence type="ECO:0000256" key="2">
    <source>
        <dbReference type="ARBA" id="ARBA00022692"/>
    </source>
</evidence>
<evidence type="ECO:0000256" key="1">
    <source>
        <dbReference type="ARBA" id="ARBA00004141"/>
    </source>
</evidence>
<feature type="transmembrane region" description="Helical" evidence="5">
    <location>
        <begin position="371"/>
        <end position="391"/>
    </location>
</feature>
<accession>A0ABX4R6A5</accession>
<dbReference type="Pfam" id="PF13477">
    <property type="entry name" value="Glyco_trans_4_2"/>
    <property type="match status" value="1"/>
</dbReference>
<feature type="domain" description="Glycosyltransferase subfamily 4-like N-terminal" evidence="8">
    <location>
        <begin position="440"/>
        <end position="569"/>
    </location>
</feature>
<evidence type="ECO:0000259" key="6">
    <source>
        <dbReference type="Pfam" id="PF00534"/>
    </source>
</evidence>
<evidence type="ECO:0000259" key="7">
    <source>
        <dbReference type="Pfam" id="PF04932"/>
    </source>
</evidence>